<dbReference type="Proteomes" id="UP000005938">
    <property type="component" value="Unassembled WGS sequence"/>
</dbReference>
<keyword evidence="1" id="KW-0472">Membrane</keyword>
<proteinExistence type="predicted"/>
<evidence type="ECO:0000256" key="1">
    <source>
        <dbReference type="SAM" id="Phobius"/>
    </source>
</evidence>
<protein>
    <submittedName>
        <fullName evidence="3">Peptidase M56 BlaR1</fullName>
    </submittedName>
</protein>
<sequence length="451" mass="52268">MAIFLLKSIICLLVLTVFHKYILQHEAMHRFNRIYLLASIVVSFIIPIIPIEITKVSKIQEIALSSVSQTIPNTLTKGTSIQTENFNWELYLMIIYLLITSIVFIRFIRNLQSIYRKIKDNTQITYQGETLILMPEKTIPFSFLNYIFVSKNQFESGTFHEAVFIHERTHVKEKHSWDILFIEILLIFLWFHPGLYLTKKALKLTHEFIADSAVLRNTPLLLYQNLLLSFSSIRSIPLTSSLNESSILKRIKIMKKRTSTFTKWSKVLPLLPLFALLVYSLSYKVEAQAYTKSQLKKHDYIKTQSNYDLSISISAEGMIQNNNTKYSIEEFQKVIKLRKLKESFTTQITVNPETAMKHLADIKTMLRDHGATKIDIITYKKSIGMESKNETQKTDTEKRGTHVINGKTFFYITKNNLTQYYDTYGNPVTNEGLPIPTVIQFPSDFPDKIGC</sequence>
<dbReference type="STRING" id="946077.W5A_03539"/>
<dbReference type="AlphaFoldDB" id="I0WHW8"/>
<dbReference type="eggNOG" id="COG4219">
    <property type="taxonomic scope" value="Bacteria"/>
</dbReference>
<dbReference type="InterPro" id="IPR008756">
    <property type="entry name" value="Peptidase_M56"/>
</dbReference>
<evidence type="ECO:0000313" key="4">
    <source>
        <dbReference type="Proteomes" id="UP000005938"/>
    </source>
</evidence>
<dbReference type="Pfam" id="PF05569">
    <property type="entry name" value="Peptidase_M56"/>
    <property type="match status" value="1"/>
</dbReference>
<reference evidence="3 4" key="1">
    <citation type="journal article" date="2012" name="J. Bacteriol.">
        <title>Genome Sequence of the Halotolerant Bacterium Imtechella halotolerans K1T.</title>
        <authorList>
            <person name="Kumar S."/>
            <person name="Vikram S."/>
            <person name="Subramanian S."/>
            <person name="Raghava G.P."/>
            <person name="Pinnaka A.K."/>
        </authorList>
    </citation>
    <scope>NUCLEOTIDE SEQUENCE [LARGE SCALE GENOMIC DNA]</scope>
    <source>
        <strain evidence="3 4">K1</strain>
    </source>
</reference>
<feature type="transmembrane region" description="Helical" evidence="1">
    <location>
        <begin position="6"/>
        <end position="22"/>
    </location>
</feature>
<evidence type="ECO:0000259" key="2">
    <source>
        <dbReference type="Pfam" id="PF05569"/>
    </source>
</evidence>
<organism evidence="3 4">
    <name type="scientific">Imtechella halotolerans K1</name>
    <dbReference type="NCBI Taxonomy" id="946077"/>
    <lineage>
        <taxon>Bacteria</taxon>
        <taxon>Pseudomonadati</taxon>
        <taxon>Bacteroidota</taxon>
        <taxon>Flavobacteriia</taxon>
        <taxon>Flavobacteriales</taxon>
        <taxon>Flavobacteriaceae</taxon>
        <taxon>Imtechella</taxon>
    </lineage>
</organism>
<feature type="domain" description="Peptidase M56" evidence="2">
    <location>
        <begin position="161"/>
        <end position="252"/>
    </location>
</feature>
<name>I0WHW8_9FLAO</name>
<feature type="transmembrane region" description="Helical" evidence="1">
    <location>
        <begin position="177"/>
        <end position="197"/>
    </location>
</feature>
<dbReference type="OrthoDB" id="1522859at2"/>
<gene>
    <name evidence="3" type="ORF">W5A_03539</name>
</gene>
<comment type="caution">
    <text evidence="3">The sequence shown here is derived from an EMBL/GenBank/DDBJ whole genome shotgun (WGS) entry which is preliminary data.</text>
</comment>
<keyword evidence="1" id="KW-0812">Transmembrane</keyword>
<feature type="transmembrane region" description="Helical" evidence="1">
    <location>
        <begin position="34"/>
        <end position="51"/>
    </location>
</feature>
<feature type="transmembrane region" description="Helical" evidence="1">
    <location>
        <begin position="90"/>
        <end position="108"/>
    </location>
</feature>
<evidence type="ECO:0000313" key="3">
    <source>
        <dbReference type="EMBL" id="EID75984.1"/>
    </source>
</evidence>
<dbReference type="RefSeq" id="WP_008237494.1">
    <property type="nucleotide sequence ID" value="NZ_AJJU01000003.1"/>
</dbReference>
<keyword evidence="1" id="KW-1133">Transmembrane helix</keyword>
<dbReference type="PANTHER" id="PTHR34978">
    <property type="entry name" value="POSSIBLE SENSOR-TRANSDUCER PROTEIN BLAR"/>
    <property type="match status" value="1"/>
</dbReference>
<dbReference type="EMBL" id="AJJU01000003">
    <property type="protein sequence ID" value="EID75984.1"/>
    <property type="molecule type" value="Genomic_DNA"/>
</dbReference>
<dbReference type="PANTHER" id="PTHR34978:SF3">
    <property type="entry name" value="SLR0241 PROTEIN"/>
    <property type="match status" value="1"/>
</dbReference>
<dbReference type="InterPro" id="IPR052173">
    <property type="entry name" value="Beta-lactam_resp_regulator"/>
</dbReference>
<keyword evidence="4" id="KW-1185">Reference proteome</keyword>
<accession>I0WHW8</accession>